<keyword evidence="3" id="KW-1185">Reference proteome</keyword>
<evidence type="ECO:0000313" key="3">
    <source>
        <dbReference type="Proteomes" id="UP000539265"/>
    </source>
</evidence>
<proteinExistence type="predicted"/>
<protein>
    <submittedName>
        <fullName evidence="2">Uncharacterized protein</fullName>
    </submittedName>
</protein>
<organism evidence="2 3">
    <name type="scientific">Mucilaginibacter gotjawali</name>
    <dbReference type="NCBI Taxonomy" id="1550579"/>
    <lineage>
        <taxon>Bacteria</taxon>
        <taxon>Pseudomonadati</taxon>
        <taxon>Bacteroidota</taxon>
        <taxon>Sphingobacteriia</taxon>
        <taxon>Sphingobacteriales</taxon>
        <taxon>Sphingobacteriaceae</taxon>
        <taxon>Mucilaginibacter</taxon>
    </lineage>
</organism>
<dbReference type="Proteomes" id="UP000539265">
    <property type="component" value="Unassembled WGS sequence"/>
</dbReference>
<reference evidence="2" key="1">
    <citation type="submission" date="2020-08" db="EMBL/GenBank/DDBJ databases">
        <title>Genomic Encyclopedia of Type Strains, Phase III (KMG-III): the genomes of soil and plant-associated and newly described type strains.</title>
        <authorList>
            <person name="Whitman W."/>
        </authorList>
    </citation>
    <scope>NUCLEOTIDE SEQUENCE [LARGE SCALE GENOMIC DNA]</scope>
    <source>
        <strain evidence="2">CECT 8628</strain>
    </source>
</reference>
<dbReference type="RefSeq" id="WP_096351435.1">
    <property type="nucleotide sequence ID" value="NZ_AP017313.1"/>
</dbReference>
<evidence type="ECO:0000313" key="2">
    <source>
        <dbReference type="EMBL" id="MBB3058423.1"/>
    </source>
</evidence>
<comment type="caution">
    <text evidence="2">The sequence shown here is derived from an EMBL/GenBank/DDBJ whole genome shotgun (WGS) entry which is preliminary data.</text>
</comment>
<name>A0A839SM57_9SPHI</name>
<evidence type="ECO:0000256" key="1">
    <source>
        <dbReference type="SAM" id="SignalP"/>
    </source>
</evidence>
<feature type="signal peptide" evidence="1">
    <location>
        <begin position="1"/>
        <end position="23"/>
    </location>
</feature>
<sequence length="560" mass="62252">MKPITISLLLFFQLSMLAMLACAQDIANLTQQKPVTISGVFGVGLGTYFSNNVSPRERSFSYLFTGAPVLSVYGIQFPFNIVVSDQQRGFRQPFNQYGISPTYKWITMHAGWQSISWSPFTLAGYNFLGGGIEANPGKFRLGFVAGRFNKAIALDTTNHSLFQTPAYKRTGYAARIGYGTERNHLDFTYLSARDDAGSLHQILTAPGLTPAANIVLGISSKWSFLQHFVWTFDVAGSLYTRNLLSDTLANLQLQKAEFIKKLITINSSSQLLTAAQTQLSYQNKNYSLGLQYRRVDPDYKSMGAYYFETDVANYTVDGGISLLSNKVQVSGSIGFQQDNLMHDREFTSHRSISSLMLSYNVPNYGASINYSNYGITQDRGLNPLVDTFRVARTNYNVNGILRYTINADSLSHSIILLGNIQSLVDLNHFTSPQNETNSKTANLSYQLGFLKTGFSINASYSYTIADMPLMHTVLTGPSLGVNKLIDNGKLNISANLSYQQQQNNNLNAGTVVNSVLNGSYRLSKRDALNLSFMYLRSNSKDITLPSFNEERTIFNLTHAF</sequence>
<gene>
    <name evidence="2" type="ORF">FHS11_004875</name>
</gene>
<dbReference type="OrthoDB" id="1091532at2"/>
<keyword evidence="1" id="KW-0732">Signal</keyword>
<dbReference type="AlphaFoldDB" id="A0A839SM57"/>
<feature type="chain" id="PRO_5032349146" evidence="1">
    <location>
        <begin position="24"/>
        <end position="560"/>
    </location>
</feature>
<dbReference type="EMBL" id="JACHWX010000020">
    <property type="protein sequence ID" value="MBB3058423.1"/>
    <property type="molecule type" value="Genomic_DNA"/>
</dbReference>
<dbReference type="PROSITE" id="PS51257">
    <property type="entry name" value="PROKAR_LIPOPROTEIN"/>
    <property type="match status" value="1"/>
</dbReference>
<accession>A0A839SM57</accession>